<keyword evidence="2" id="KW-1185">Reference proteome</keyword>
<dbReference type="InterPro" id="IPR036770">
    <property type="entry name" value="Ankyrin_rpt-contain_sf"/>
</dbReference>
<dbReference type="SUPFAM" id="SSF48403">
    <property type="entry name" value="Ankyrin repeat"/>
    <property type="match status" value="1"/>
</dbReference>
<gene>
    <name evidence="1" type="ORF">FRACYDRAFT_238301</name>
</gene>
<dbReference type="InParanoid" id="A0A1E7FJB5"/>
<dbReference type="AlphaFoldDB" id="A0A1E7FJB5"/>
<dbReference type="Proteomes" id="UP000095751">
    <property type="component" value="Unassembled WGS sequence"/>
</dbReference>
<name>A0A1E7FJB5_9STRA</name>
<dbReference type="Pfam" id="PF12796">
    <property type="entry name" value="Ank_2"/>
    <property type="match status" value="1"/>
</dbReference>
<proteinExistence type="predicted"/>
<dbReference type="Gene3D" id="1.25.40.20">
    <property type="entry name" value="Ankyrin repeat-containing domain"/>
    <property type="match status" value="1"/>
</dbReference>
<dbReference type="EMBL" id="KV784357">
    <property type="protein sequence ID" value="OEU17873.1"/>
    <property type="molecule type" value="Genomic_DNA"/>
</dbReference>
<organism evidence="1 2">
    <name type="scientific">Fragilariopsis cylindrus CCMP1102</name>
    <dbReference type="NCBI Taxonomy" id="635003"/>
    <lineage>
        <taxon>Eukaryota</taxon>
        <taxon>Sar</taxon>
        <taxon>Stramenopiles</taxon>
        <taxon>Ochrophyta</taxon>
        <taxon>Bacillariophyta</taxon>
        <taxon>Bacillariophyceae</taxon>
        <taxon>Bacillariophycidae</taxon>
        <taxon>Bacillariales</taxon>
        <taxon>Bacillariaceae</taxon>
        <taxon>Fragilariopsis</taxon>
    </lineage>
</organism>
<dbReference type="OrthoDB" id="366390at2759"/>
<evidence type="ECO:0000313" key="2">
    <source>
        <dbReference type="Proteomes" id="UP000095751"/>
    </source>
</evidence>
<reference evidence="1 2" key="1">
    <citation type="submission" date="2016-09" db="EMBL/GenBank/DDBJ databases">
        <title>Extensive genetic diversity and differential bi-allelic expression allows diatom success in the polar Southern Ocean.</title>
        <authorList>
            <consortium name="DOE Joint Genome Institute"/>
            <person name="Mock T."/>
            <person name="Otillar R.P."/>
            <person name="Strauss J."/>
            <person name="Dupont C."/>
            <person name="Frickenhaus S."/>
            <person name="Maumus F."/>
            <person name="Mcmullan M."/>
            <person name="Sanges R."/>
            <person name="Schmutz J."/>
            <person name="Toseland A."/>
            <person name="Valas R."/>
            <person name="Veluchamy A."/>
            <person name="Ward B.J."/>
            <person name="Allen A."/>
            <person name="Barry K."/>
            <person name="Falciatore A."/>
            <person name="Ferrante M."/>
            <person name="Fortunato A.E."/>
            <person name="Gloeckner G."/>
            <person name="Gruber A."/>
            <person name="Hipkin R."/>
            <person name="Janech M."/>
            <person name="Kroth P."/>
            <person name="Leese F."/>
            <person name="Lindquist E."/>
            <person name="Lyon B.R."/>
            <person name="Martin J."/>
            <person name="Mayer C."/>
            <person name="Parker M."/>
            <person name="Quesneville H."/>
            <person name="Raymond J."/>
            <person name="Uhlig C."/>
            <person name="Valentin K.U."/>
            <person name="Worden A.Z."/>
            <person name="Armbrust E.V."/>
            <person name="Bowler C."/>
            <person name="Green B."/>
            <person name="Moulton V."/>
            <person name="Van Oosterhout C."/>
            <person name="Grigoriev I."/>
        </authorList>
    </citation>
    <scope>NUCLEOTIDE SEQUENCE [LARGE SCALE GENOMIC DNA]</scope>
    <source>
        <strain evidence="1 2">CCMP1102</strain>
    </source>
</reference>
<accession>A0A1E7FJB5</accession>
<sequence>MFSLTKRKPSSAIDAGGAIEDTDIAIQKMKDSGFDLGTDINQEQRIPRFADGGTTRHWERVTPMTNFVIKGDLKMCRYLFVNGAKCTRPTLARYKNFPLLMAAKEGHIDICKWLYMHGAKEDIQKLDLMGDGTPLRSTILTQRCFYAYTREYVKKKFSVSQWLILNGALCCQDYNDSGQIDEVVLKRDLSIDSRPMFLSWAQDELKIRNNFLFFLYGTSTNQHKQQHLFFNGNKSGIMENIADYVGIVRGRDLRIIRQLASILSTLIQEDEESSN</sequence>
<dbReference type="KEGG" id="fcy:FRACYDRAFT_238301"/>
<evidence type="ECO:0000313" key="1">
    <source>
        <dbReference type="EMBL" id="OEU17873.1"/>
    </source>
</evidence>
<dbReference type="InterPro" id="IPR002110">
    <property type="entry name" value="Ankyrin_rpt"/>
</dbReference>
<protein>
    <submittedName>
        <fullName evidence="1">Uncharacterized protein</fullName>
    </submittedName>
</protein>